<gene>
    <name evidence="1" type="ORF">AMOR_47430</name>
</gene>
<sequence>MHVISGRNEWQCETVPWTDKRLARITSLCLYAPSGT</sequence>
<protein>
    <recommendedName>
        <fullName evidence="3">Transposase</fullName>
    </recommendedName>
</protein>
<accession>A0ABM7X1S4</accession>
<reference evidence="2" key="1">
    <citation type="journal article" date="2022" name="Int. J. Syst. Evol. Microbiol.">
        <title>Anaeromyxobacter oryzae sp. nov., Anaeromyxobacter diazotrophicus sp. nov. and Anaeromyxobacter paludicola sp. nov., isolated from paddy soils.</title>
        <authorList>
            <person name="Itoh H."/>
            <person name="Xu Z."/>
            <person name="Mise K."/>
            <person name="Masuda Y."/>
            <person name="Ushijima N."/>
            <person name="Hayakawa C."/>
            <person name="Shiratori Y."/>
            <person name="Senoo K."/>
        </authorList>
    </citation>
    <scope>NUCLEOTIDE SEQUENCE [LARGE SCALE GENOMIC DNA]</scope>
    <source>
        <strain evidence="2">Red232</strain>
    </source>
</reference>
<dbReference type="Proteomes" id="UP001162891">
    <property type="component" value="Chromosome"/>
</dbReference>
<organism evidence="1 2">
    <name type="scientific">Anaeromyxobacter oryzae</name>
    <dbReference type="NCBI Taxonomy" id="2918170"/>
    <lineage>
        <taxon>Bacteria</taxon>
        <taxon>Pseudomonadati</taxon>
        <taxon>Myxococcota</taxon>
        <taxon>Myxococcia</taxon>
        <taxon>Myxococcales</taxon>
        <taxon>Cystobacterineae</taxon>
        <taxon>Anaeromyxobacteraceae</taxon>
        <taxon>Anaeromyxobacter</taxon>
    </lineage>
</organism>
<dbReference type="EMBL" id="AP025591">
    <property type="protein sequence ID" value="BDG05747.1"/>
    <property type="molecule type" value="Genomic_DNA"/>
</dbReference>
<evidence type="ECO:0008006" key="3">
    <source>
        <dbReference type="Google" id="ProtNLM"/>
    </source>
</evidence>
<proteinExistence type="predicted"/>
<evidence type="ECO:0000313" key="2">
    <source>
        <dbReference type="Proteomes" id="UP001162891"/>
    </source>
</evidence>
<keyword evidence="2" id="KW-1185">Reference proteome</keyword>
<name>A0ABM7X1S4_9BACT</name>
<evidence type="ECO:0000313" key="1">
    <source>
        <dbReference type="EMBL" id="BDG05747.1"/>
    </source>
</evidence>